<dbReference type="RefSeq" id="WP_268044562.1">
    <property type="nucleotide sequence ID" value="NZ_CP104064.1"/>
</dbReference>
<name>A0ABY6Z2Y8_9BACL</name>
<dbReference type="EMBL" id="CP104064">
    <property type="protein sequence ID" value="WAH37119.1"/>
    <property type="molecule type" value="Genomic_DNA"/>
</dbReference>
<keyword evidence="2" id="KW-1185">Reference proteome</keyword>
<gene>
    <name evidence="1" type="ORF">NZD86_00630</name>
</gene>
<dbReference type="Proteomes" id="UP001164803">
    <property type="component" value="Chromosome"/>
</dbReference>
<evidence type="ECO:0000313" key="1">
    <source>
        <dbReference type="EMBL" id="WAH37119.1"/>
    </source>
</evidence>
<reference evidence="1" key="1">
    <citation type="submission" date="2022-08" db="EMBL/GenBank/DDBJ databases">
        <title>Alicyclobacillus dauci DSM2870, complete genome.</title>
        <authorList>
            <person name="Wang Q."/>
            <person name="Cai R."/>
            <person name="Wang Z."/>
        </authorList>
    </citation>
    <scope>NUCLEOTIDE SEQUENCE</scope>
    <source>
        <strain evidence="1">DSM 28700</strain>
    </source>
</reference>
<evidence type="ECO:0000313" key="2">
    <source>
        <dbReference type="Proteomes" id="UP001164803"/>
    </source>
</evidence>
<protein>
    <submittedName>
        <fullName evidence="1">Uncharacterized protein</fullName>
    </submittedName>
</protein>
<organism evidence="1 2">
    <name type="scientific">Alicyclobacillus dauci</name>
    <dbReference type="NCBI Taxonomy" id="1475485"/>
    <lineage>
        <taxon>Bacteria</taxon>
        <taxon>Bacillati</taxon>
        <taxon>Bacillota</taxon>
        <taxon>Bacilli</taxon>
        <taxon>Bacillales</taxon>
        <taxon>Alicyclobacillaceae</taxon>
        <taxon>Alicyclobacillus</taxon>
    </lineage>
</organism>
<accession>A0ABY6Z2Y8</accession>
<proteinExistence type="predicted"/>
<sequence>MKLTPEHVLTSIGLTLAATMVVPIAKRMKEPGLHRGRIAASLVGIEMRKRLAYVSEEIEDFVAEVQYERRRIQQNRNGAT</sequence>